<organism evidence="8 9">
    <name type="scientific">Neolewinella aurantiaca</name>
    <dbReference type="NCBI Taxonomy" id="2602767"/>
    <lineage>
        <taxon>Bacteria</taxon>
        <taxon>Pseudomonadati</taxon>
        <taxon>Bacteroidota</taxon>
        <taxon>Saprospiria</taxon>
        <taxon>Saprospirales</taxon>
        <taxon>Lewinellaceae</taxon>
        <taxon>Neolewinella</taxon>
    </lineage>
</organism>
<evidence type="ECO:0000256" key="4">
    <source>
        <dbReference type="ARBA" id="ARBA00023235"/>
    </source>
</evidence>
<dbReference type="FunFam" id="3.10.50.40:FF:000006">
    <property type="entry name" value="Peptidyl-prolyl cis-trans isomerase"/>
    <property type="match status" value="1"/>
</dbReference>
<dbReference type="PANTHER" id="PTHR43811">
    <property type="entry name" value="FKBP-TYPE PEPTIDYL-PROLYL CIS-TRANS ISOMERASE FKPA"/>
    <property type="match status" value="1"/>
</dbReference>
<accession>A0A5C7FQD9</accession>
<keyword evidence="3 5" id="KW-0697">Rotamase</keyword>
<evidence type="ECO:0000256" key="5">
    <source>
        <dbReference type="PROSITE-ProRule" id="PRU00277"/>
    </source>
</evidence>
<dbReference type="AlphaFoldDB" id="A0A5C7FQD9"/>
<proteinExistence type="inferred from homology"/>
<protein>
    <recommendedName>
        <fullName evidence="6">Peptidyl-prolyl cis-trans isomerase</fullName>
        <ecNumber evidence="6">5.2.1.8</ecNumber>
    </recommendedName>
</protein>
<evidence type="ECO:0000256" key="2">
    <source>
        <dbReference type="ARBA" id="ARBA00006577"/>
    </source>
</evidence>
<evidence type="ECO:0000259" key="7">
    <source>
        <dbReference type="PROSITE" id="PS50059"/>
    </source>
</evidence>
<dbReference type="PROSITE" id="PS50059">
    <property type="entry name" value="FKBP_PPIASE"/>
    <property type="match status" value="1"/>
</dbReference>
<dbReference type="InterPro" id="IPR046357">
    <property type="entry name" value="PPIase_dom_sf"/>
</dbReference>
<dbReference type="Gene3D" id="3.10.50.40">
    <property type="match status" value="1"/>
</dbReference>
<comment type="similarity">
    <text evidence="2 6">Belongs to the FKBP-type PPIase family.</text>
</comment>
<gene>
    <name evidence="8" type="ORF">FUA23_14130</name>
</gene>
<feature type="domain" description="PPIase FKBP-type" evidence="7">
    <location>
        <begin position="112"/>
        <end position="202"/>
    </location>
</feature>
<keyword evidence="9" id="KW-1185">Reference proteome</keyword>
<dbReference type="GO" id="GO:0003755">
    <property type="term" value="F:peptidyl-prolyl cis-trans isomerase activity"/>
    <property type="evidence" value="ECO:0007669"/>
    <property type="project" value="UniProtKB-UniRule"/>
</dbReference>
<evidence type="ECO:0000313" key="8">
    <source>
        <dbReference type="EMBL" id="TXF88633.1"/>
    </source>
</evidence>
<evidence type="ECO:0000313" key="9">
    <source>
        <dbReference type="Proteomes" id="UP000321907"/>
    </source>
</evidence>
<evidence type="ECO:0000256" key="1">
    <source>
        <dbReference type="ARBA" id="ARBA00000971"/>
    </source>
</evidence>
<dbReference type="SUPFAM" id="SSF54534">
    <property type="entry name" value="FKBP-like"/>
    <property type="match status" value="1"/>
</dbReference>
<dbReference type="EMBL" id="VOXD01000021">
    <property type="protein sequence ID" value="TXF88633.1"/>
    <property type="molecule type" value="Genomic_DNA"/>
</dbReference>
<keyword evidence="4 5" id="KW-0413">Isomerase</keyword>
<dbReference type="Pfam" id="PF00254">
    <property type="entry name" value="FKBP_C"/>
    <property type="match status" value="1"/>
</dbReference>
<evidence type="ECO:0000256" key="6">
    <source>
        <dbReference type="RuleBase" id="RU003915"/>
    </source>
</evidence>
<dbReference type="OrthoDB" id="9814548at2"/>
<sequence>MRVGDSAVVRVNIDAFPAKPPGMENDSVVLYDVIVTEIVSEADFTARQEAKQAEAAAKAEKIRALEPERLAFAAKVVTDYRAGKLDGDIKATESGLKYIIHEEGTGPQAEAGKGVVVQYIGQLAKDGEVFDQSFGRGEGIPFQLGTGRVIRGWDEGIALLKEGAKATFFIPAELGYGAQGTPDGSIPANSELVFYVELEEVQ</sequence>
<dbReference type="EC" id="5.2.1.8" evidence="6"/>
<dbReference type="InterPro" id="IPR001179">
    <property type="entry name" value="PPIase_FKBP_dom"/>
</dbReference>
<comment type="catalytic activity">
    <reaction evidence="1 5 6">
        <text>[protein]-peptidylproline (omega=180) = [protein]-peptidylproline (omega=0)</text>
        <dbReference type="Rhea" id="RHEA:16237"/>
        <dbReference type="Rhea" id="RHEA-COMP:10747"/>
        <dbReference type="Rhea" id="RHEA-COMP:10748"/>
        <dbReference type="ChEBI" id="CHEBI:83833"/>
        <dbReference type="ChEBI" id="CHEBI:83834"/>
        <dbReference type="EC" id="5.2.1.8"/>
    </reaction>
</comment>
<dbReference type="PANTHER" id="PTHR43811:SF19">
    <property type="entry name" value="39 KDA FK506-BINDING NUCLEAR PROTEIN"/>
    <property type="match status" value="1"/>
</dbReference>
<reference evidence="8 9" key="1">
    <citation type="submission" date="2019-08" db="EMBL/GenBank/DDBJ databases">
        <title>Lewinella sp. strain SSH13 Genome sequencing and assembly.</title>
        <authorList>
            <person name="Kim I."/>
        </authorList>
    </citation>
    <scope>NUCLEOTIDE SEQUENCE [LARGE SCALE GENOMIC DNA]</scope>
    <source>
        <strain evidence="8 9">SSH13</strain>
    </source>
</reference>
<dbReference type="Proteomes" id="UP000321907">
    <property type="component" value="Unassembled WGS sequence"/>
</dbReference>
<evidence type="ECO:0000256" key="3">
    <source>
        <dbReference type="ARBA" id="ARBA00023110"/>
    </source>
</evidence>
<comment type="caution">
    <text evidence="8">The sequence shown here is derived from an EMBL/GenBank/DDBJ whole genome shotgun (WGS) entry which is preliminary data.</text>
</comment>
<name>A0A5C7FQD9_9BACT</name>